<protein>
    <submittedName>
        <fullName evidence="1">Uncharacterized protein</fullName>
    </submittedName>
</protein>
<proteinExistence type="predicted"/>
<feature type="non-terminal residue" evidence="1">
    <location>
        <position position="1"/>
    </location>
</feature>
<dbReference type="AlphaFoldDB" id="A0A426X4T3"/>
<evidence type="ECO:0000313" key="2">
    <source>
        <dbReference type="Proteomes" id="UP000287651"/>
    </source>
</evidence>
<gene>
    <name evidence="1" type="ORF">B296_00036212</name>
</gene>
<organism evidence="1 2">
    <name type="scientific">Ensete ventricosum</name>
    <name type="common">Abyssinian banana</name>
    <name type="synonym">Musa ensete</name>
    <dbReference type="NCBI Taxonomy" id="4639"/>
    <lineage>
        <taxon>Eukaryota</taxon>
        <taxon>Viridiplantae</taxon>
        <taxon>Streptophyta</taxon>
        <taxon>Embryophyta</taxon>
        <taxon>Tracheophyta</taxon>
        <taxon>Spermatophyta</taxon>
        <taxon>Magnoliopsida</taxon>
        <taxon>Liliopsida</taxon>
        <taxon>Zingiberales</taxon>
        <taxon>Musaceae</taxon>
        <taxon>Ensete</taxon>
    </lineage>
</organism>
<name>A0A426X4T3_ENSVE</name>
<evidence type="ECO:0000313" key="1">
    <source>
        <dbReference type="EMBL" id="RRT34492.1"/>
    </source>
</evidence>
<comment type="caution">
    <text evidence="1">The sequence shown here is derived from an EMBL/GenBank/DDBJ whole genome shotgun (WGS) entry which is preliminary data.</text>
</comment>
<dbReference type="Proteomes" id="UP000287651">
    <property type="component" value="Unassembled WGS sequence"/>
</dbReference>
<sequence>EVSSASTPVAPIVVTIAIVHGTGAVTSSSPSVSTVESSTPSRKPVLLNLEFKHPPAWFPFAHYIPAAAQPLVFFDPLIASKKAVVAHPVGLPGLRDLRRLCVASRTHHFSPVWSASATSALTKSSSTESSYVFLCLDRERRRGHLFLAGPLLSATESDLWPTALSPPDLDLTYRSLGLLYPFPPLSLLPHPSHPAFITTALPLSPLPSRFQSAA</sequence>
<accession>A0A426X4T3</accession>
<reference evidence="1 2" key="1">
    <citation type="journal article" date="2014" name="Agronomy (Basel)">
        <title>A Draft Genome Sequence for Ensete ventricosum, the Drought-Tolerant Tree Against Hunger.</title>
        <authorList>
            <person name="Harrison J."/>
            <person name="Moore K.A."/>
            <person name="Paszkiewicz K."/>
            <person name="Jones T."/>
            <person name="Grant M."/>
            <person name="Ambacheew D."/>
            <person name="Muzemil S."/>
            <person name="Studholme D.J."/>
        </authorList>
    </citation>
    <scope>NUCLEOTIDE SEQUENCE [LARGE SCALE GENOMIC DNA]</scope>
</reference>
<dbReference type="EMBL" id="AMZH03026705">
    <property type="protein sequence ID" value="RRT34492.1"/>
    <property type="molecule type" value="Genomic_DNA"/>
</dbReference>